<comment type="caution">
    <text evidence="1">The sequence shown here is derived from an EMBL/GenBank/DDBJ whole genome shotgun (WGS) entry which is preliminary data.</text>
</comment>
<sequence length="228" mass="25344">MASSVPQYPSDHFTFCNEYCEFPTPIGGSAMWVDEKGSPFFDTNGALVLVDTMVPPETDVTSSFNSVMPFPERLGVSPDMAVPVLAEFNQGLSGIIAGSSESFESYSAGSGVCYVQDVCEFGEDYCNGIVPDYQAVYPSSNHNWYECRKTLADKRVRVRGRFARNNELCDGDHAVLTKEKNNNNDDNNNFQEDGGFYNDETVKIKYDVEDDWLQEAISSLVYLPYVSG</sequence>
<organism evidence="1 2">
    <name type="scientific">Rhododendron molle</name>
    <name type="common">Chinese azalea</name>
    <name type="synonym">Azalea mollis</name>
    <dbReference type="NCBI Taxonomy" id="49168"/>
    <lineage>
        <taxon>Eukaryota</taxon>
        <taxon>Viridiplantae</taxon>
        <taxon>Streptophyta</taxon>
        <taxon>Embryophyta</taxon>
        <taxon>Tracheophyta</taxon>
        <taxon>Spermatophyta</taxon>
        <taxon>Magnoliopsida</taxon>
        <taxon>eudicotyledons</taxon>
        <taxon>Gunneridae</taxon>
        <taxon>Pentapetalae</taxon>
        <taxon>asterids</taxon>
        <taxon>Ericales</taxon>
        <taxon>Ericaceae</taxon>
        <taxon>Ericoideae</taxon>
        <taxon>Rhodoreae</taxon>
        <taxon>Rhododendron</taxon>
    </lineage>
</organism>
<gene>
    <name evidence="1" type="ORF">RHMOL_Rhmol06G0323000</name>
</gene>
<name>A0ACC0NK70_RHOML</name>
<evidence type="ECO:0000313" key="1">
    <source>
        <dbReference type="EMBL" id="KAI8553157.1"/>
    </source>
</evidence>
<evidence type="ECO:0000313" key="2">
    <source>
        <dbReference type="Proteomes" id="UP001062846"/>
    </source>
</evidence>
<accession>A0ACC0NK70</accession>
<dbReference type="EMBL" id="CM046393">
    <property type="protein sequence ID" value="KAI8553157.1"/>
    <property type="molecule type" value="Genomic_DNA"/>
</dbReference>
<protein>
    <submittedName>
        <fullName evidence="1">Uncharacterized protein</fullName>
    </submittedName>
</protein>
<proteinExistence type="predicted"/>
<keyword evidence="2" id="KW-1185">Reference proteome</keyword>
<reference evidence="1" key="1">
    <citation type="submission" date="2022-02" db="EMBL/GenBank/DDBJ databases">
        <title>Plant Genome Project.</title>
        <authorList>
            <person name="Zhang R.-G."/>
        </authorList>
    </citation>
    <scope>NUCLEOTIDE SEQUENCE</scope>
    <source>
        <strain evidence="1">AT1</strain>
    </source>
</reference>
<dbReference type="Proteomes" id="UP001062846">
    <property type="component" value="Chromosome 6"/>
</dbReference>